<evidence type="ECO:0000256" key="3">
    <source>
        <dbReference type="ARBA" id="ARBA00022471"/>
    </source>
</evidence>
<keyword evidence="5 6" id="KW-0732">Signal</keyword>
<comment type="subcellular location">
    <subcellularLocation>
        <location evidence="1 6">Secreted</location>
    </subcellularLocation>
</comment>
<dbReference type="PANTHER" id="PTHR31232">
    <property type="match status" value="1"/>
</dbReference>
<evidence type="ECO:0000256" key="4">
    <source>
        <dbReference type="ARBA" id="ARBA00022525"/>
    </source>
</evidence>
<accession>A0A2P6QE21</accession>
<gene>
    <name evidence="7" type="ORF">RchiOBHm_Chr5g0046141</name>
</gene>
<dbReference type="GO" id="GO:0060320">
    <property type="term" value="P:rejection of self pollen"/>
    <property type="evidence" value="ECO:0007669"/>
    <property type="project" value="UniProtKB-KW"/>
</dbReference>
<feature type="signal peptide" evidence="6">
    <location>
        <begin position="1"/>
        <end position="26"/>
    </location>
</feature>
<proteinExistence type="inferred from homology"/>
<reference evidence="7 8" key="1">
    <citation type="journal article" date="2018" name="Nat. Genet.">
        <title>The Rosa genome provides new insights in the design of modern roses.</title>
        <authorList>
            <person name="Bendahmane M."/>
        </authorList>
    </citation>
    <scope>NUCLEOTIDE SEQUENCE [LARGE SCALE GENOMIC DNA]</scope>
    <source>
        <strain evidence="8">cv. Old Blush</strain>
    </source>
</reference>
<dbReference type="Pfam" id="PF05938">
    <property type="entry name" value="Self-incomp_S1"/>
    <property type="match status" value="1"/>
</dbReference>
<dbReference type="GO" id="GO:0005576">
    <property type="term" value="C:extracellular region"/>
    <property type="evidence" value="ECO:0007669"/>
    <property type="project" value="UniProtKB-SubCell"/>
</dbReference>
<evidence type="ECO:0000256" key="2">
    <source>
        <dbReference type="ARBA" id="ARBA00005581"/>
    </source>
</evidence>
<dbReference type="AlphaFoldDB" id="A0A2P6QE21"/>
<evidence type="ECO:0000313" key="8">
    <source>
        <dbReference type="Proteomes" id="UP000238479"/>
    </source>
</evidence>
<dbReference type="OMA" id="WDINRSE"/>
<keyword evidence="4 6" id="KW-0964">Secreted</keyword>
<evidence type="ECO:0000256" key="5">
    <source>
        <dbReference type="ARBA" id="ARBA00022729"/>
    </source>
</evidence>
<dbReference type="PANTHER" id="PTHR31232:SF149">
    <property type="entry name" value="S-PROTEIN HOMOLOG"/>
    <property type="match status" value="1"/>
</dbReference>
<comment type="caution">
    <text evidence="7">The sequence shown here is derived from an EMBL/GenBank/DDBJ whole genome shotgun (WGS) entry which is preliminary data.</text>
</comment>
<evidence type="ECO:0000256" key="6">
    <source>
        <dbReference type="RuleBase" id="RU367044"/>
    </source>
</evidence>
<sequence length="137" mass="16078">MASLVFRSFVFLPMMFVLMVLTMSEAKTHVRITNDLPNNMDLTVHCKSREDNLGAHVLSYLDSYEFRFNPNIVGSTLFYCSMAWPSHTRYFNIYSFRRDGSCEWSKHVCLWRVTPEGPCIVKNLSNNQTVCYNWKKE</sequence>
<keyword evidence="8" id="KW-1185">Reference proteome</keyword>
<organism evidence="7 8">
    <name type="scientific">Rosa chinensis</name>
    <name type="common">China rose</name>
    <dbReference type="NCBI Taxonomy" id="74649"/>
    <lineage>
        <taxon>Eukaryota</taxon>
        <taxon>Viridiplantae</taxon>
        <taxon>Streptophyta</taxon>
        <taxon>Embryophyta</taxon>
        <taxon>Tracheophyta</taxon>
        <taxon>Spermatophyta</taxon>
        <taxon>Magnoliopsida</taxon>
        <taxon>eudicotyledons</taxon>
        <taxon>Gunneridae</taxon>
        <taxon>Pentapetalae</taxon>
        <taxon>rosids</taxon>
        <taxon>fabids</taxon>
        <taxon>Rosales</taxon>
        <taxon>Rosaceae</taxon>
        <taxon>Rosoideae</taxon>
        <taxon>Rosoideae incertae sedis</taxon>
        <taxon>Rosa</taxon>
    </lineage>
</organism>
<dbReference type="InterPro" id="IPR010264">
    <property type="entry name" value="Self-incomp_S1"/>
</dbReference>
<protein>
    <recommendedName>
        <fullName evidence="6">S-protein homolog</fullName>
    </recommendedName>
</protein>
<evidence type="ECO:0000313" key="7">
    <source>
        <dbReference type="EMBL" id="PRQ32416.1"/>
    </source>
</evidence>
<name>A0A2P6QE21_ROSCH</name>
<dbReference type="Gramene" id="PRQ32416">
    <property type="protein sequence ID" value="PRQ32416"/>
    <property type="gene ID" value="RchiOBHm_Chr5g0046141"/>
</dbReference>
<keyword evidence="3 6" id="KW-0713">Self-incompatibility</keyword>
<evidence type="ECO:0000256" key="1">
    <source>
        <dbReference type="ARBA" id="ARBA00004613"/>
    </source>
</evidence>
<dbReference type="Proteomes" id="UP000238479">
    <property type="component" value="Chromosome 5"/>
</dbReference>
<comment type="similarity">
    <text evidence="2 6">Belongs to the plant self-incompatibility (S1) protein family.</text>
</comment>
<feature type="chain" id="PRO_5025079833" description="S-protein homolog" evidence="6">
    <location>
        <begin position="27"/>
        <end position="137"/>
    </location>
</feature>
<dbReference type="EMBL" id="PDCK01000043">
    <property type="protein sequence ID" value="PRQ32416.1"/>
    <property type="molecule type" value="Genomic_DNA"/>
</dbReference>